<feature type="chain" id="PRO_5012737555" evidence="1">
    <location>
        <begin position="41"/>
        <end position="448"/>
    </location>
</feature>
<evidence type="ECO:0000256" key="1">
    <source>
        <dbReference type="SAM" id="SignalP"/>
    </source>
</evidence>
<proteinExistence type="predicted"/>
<keyword evidence="3" id="KW-1185">Reference proteome</keyword>
<dbReference type="PANTHER" id="PTHR30035">
    <property type="entry name" value="LIPOPROTEIN VACJ-RELATED"/>
    <property type="match status" value="1"/>
</dbReference>
<dbReference type="AlphaFoldDB" id="A0A239A916"/>
<protein>
    <submittedName>
        <fullName evidence="2">Uncharacterized protein</fullName>
    </submittedName>
</protein>
<dbReference type="InterPro" id="IPR029058">
    <property type="entry name" value="AB_hydrolase_fold"/>
</dbReference>
<gene>
    <name evidence="2" type="ORF">SAMN04488503_1906</name>
</gene>
<feature type="signal peptide" evidence="1">
    <location>
        <begin position="1"/>
        <end position="40"/>
    </location>
</feature>
<organism evidence="2 3">
    <name type="scientific">Humidesulfovibrio mexicanus</name>
    <dbReference type="NCBI Taxonomy" id="147047"/>
    <lineage>
        <taxon>Bacteria</taxon>
        <taxon>Pseudomonadati</taxon>
        <taxon>Thermodesulfobacteriota</taxon>
        <taxon>Desulfovibrionia</taxon>
        <taxon>Desulfovibrionales</taxon>
        <taxon>Desulfovibrionaceae</taxon>
        <taxon>Humidesulfovibrio</taxon>
    </lineage>
</organism>
<dbReference type="Proteomes" id="UP000198324">
    <property type="component" value="Unassembled WGS sequence"/>
</dbReference>
<sequence length="448" mass="49499">MVQQPVLTESRTGRCGRGFGAACALLALLVVAAFAPAALASPADAAGIPPYPFGNRYKATVFGTPPDVRHKIPGADGLSPETRSIRISGRRVPELFWYCESVEYSVLAQKGEAPLVFVIAGTGGRFNSTKVRYLQQLFHQAGYHAVGLSSPTHFNSIVSLSRHGISGYVPFDVDDLYTLMGWVKQDVEKRLKVRGYAVAGYSLGGLHAAFLARKDARDKVFGFQKVLAINPAVDLYNSALVFDSWLKSEAPSAGGPEQAVTKFIDRFSEFYRTNHIGRLDSEVLYRFFDTLDASDEELKQIIAVGFRITASSMVFTSDVCLGAGYVTPRDRAIATSEPLLPYFQAASRVSFEQYFEEFLLPYLRHRDPAMTKEKALADCTLVGMARFLRESPNIYVVGNEDDPILNERELAYLKDTFGPRAFFFPRGGHCGNMQYAGFAQKLLEVMKP</sequence>
<evidence type="ECO:0000313" key="3">
    <source>
        <dbReference type="Proteomes" id="UP000198324"/>
    </source>
</evidence>
<dbReference type="GO" id="GO:0016020">
    <property type="term" value="C:membrane"/>
    <property type="evidence" value="ECO:0007669"/>
    <property type="project" value="InterPro"/>
</dbReference>
<reference evidence="2 3" key="1">
    <citation type="submission" date="2017-06" db="EMBL/GenBank/DDBJ databases">
        <authorList>
            <person name="Kim H.J."/>
            <person name="Triplett B.A."/>
        </authorList>
    </citation>
    <scope>NUCLEOTIDE SEQUENCE [LARGE SCALE GENOMIC DNA]</scope>
    <source>
        <strain evidence="2 3">DSM 13116</strain>
    </source>
</reference>
<dbReference type="InterPro" id="IPR007428">
    <property type="entry name" value="MlaA"/>
</dbReference>
<evidence type="ECO:0000313" key="2">
    <source>
        <dbReference type="EMBL" id="SNR91831.1"/>
    </source>
</evidence>
<keyword evidence="1" id="KW-0732">Signal</keyword>
<dbReference type="Gene3D" id="3.40.50.1820">
    <property type="entry name" value="alpha/beta hydrolase"/>
    <property type="match status" value="1"/>
</dbReference>
<name>A0A239A916_9BACT</name>
<dbReference type="EMBL" id="FZOC01000003">
    <property type="protein sequence ID" value="SNR91831.1"/>
    <property type="molecule type" value="Genomic_DNA"/>
</dbReference>
<accession>A0A239A916</accession>
<dbReference type="PANTHER" id="PTHR30035:SF1">
    <property type="entry name" value="AB HYDROLASE-1 DOMAIN-CONTAINING PROTEIN"/>
    <property type="match status" value="1"/>
</dbReference>
<dbReference type="SUPFAM" id="SSF53474">
    <property type="entry name" value="alpha/beta-Hydrolases"/>
    <property type="match status" value="1"/>
</dbReference>